<evidence type="ECO:0000259" key="8">
    <source>
        <dbReference type="PROSITE" id="PS50850"/>
    </source>
</evidence>
<feature type="transmembrane region" description="Helical" evidence="7">
    <location>
        <begin position="397"/>
        <end position="417"/>
    </location>
</feature>
<dbReference type="CDD" id="cd06173">
    <property type="entry name" value="MFS_MefA_like"/>
    <property type="match status" value="1"/>
</dbReference>
<evidence type="ECO:0000256" key="1">
    <source>
        <dbReference type="ARBA" id="ARBA00004651"/>
    </source>
</evidence>
<dbReference type="Proteomes" id="UP000242957">
    <property type="component" value="Unassembled WGS sequence"/>
</dbReference>
<dbReference type="EMBL" id="FNIJ01000001">
    <property type="protein sequence ID" value="SDN09453.1"/>
    <property type="molecule type" value="Genomic_DNA"/>
</dbReference>
<sequence>MPATALPGRFAGMARSYKKSPETDFKDVAMLQSVSPKHDLPLKPESDKPQEPRSGVLAPFSIGAFRIIWICNLFANLGTWAQSVAAAWVVTEAHASPLMVAMIQVASALPLVLLSIVSGVLADNHDRRKIMLIGLTLELSGAALVTGLAFFGYLDPLMLILSILWLSLGSSITIPAWQAAVNEQVPPRMVGDAVLLNSVNYNVARAAGPAIGGLLLSATGPAWVFLFNCLCYMALIWAIWNWRREIPKRTLPPEHILEGVVAALRFTQYSSVTRLVMLRSFLFGISASAVWALLPLLAHRNPDGNASVYGYMLGALGVGAILGSTMVSKARKWIGSSRLISLAAAVLGLVMLTLGWVDALWVLFPALVVGGSCWIAAVATYNSAVQILVPDWVKARALALYQTAIYGGLALGSFLWGHFAGSIGVQGSLLAAGCTLLVTVALLYNSRLPELEPGGIARAPASAPGAPSFAFNPERGAVLVSIEYRIPAERTRDFVRASRPLRRLRLRNGAERWALYRDVSQPETWQELFLVDNWIQHLRMLDRLTLEDKTIIDTVNSMHAGDGPPLVRHGVSYESAGYEAPPESLG</sequence>
<keyword evidence="3" id="KW-1003">Cell membrane</keyword>
<dbReference type="InterPro" id="IPR036259">
    <property type="entry name" value="MFS_trans_sf"/>
</dbReference>
<feature type="transmembrane region" description="Helical" evidence="7">
    <location>
        <begin position="339"/>
        <end position="357"/>
    </location>
</feature>
<keyword evidence="10" id="KW-1185">Reference proteome</keyword>
<evidence type="ECO:0000256" key="6">
    <source>
        <dbReference type="ARBA" id="ARBA00023136"/>
    </source>
</evidence>
<comment type="subcellular location">
    <subcellularLocation>
        <location evidence="1">Cell membrane</location>
        <topology evidence="1">Multi-pass membrane protein</topology>
    </subcellularLocation>
</comment>
<dbReference type="InterPro" id="IPR020846">
    <property type="entry name" value="MFS_dom"/>
</dbReference>
<dbReference type="AlphaFoldDB" id="A0A1G9YLS4"/>
<keyword evidence="5 7" id="KW-1133">Transmembrane helix</keyword>
<evidence type="ECO:0000256" key="3">
    <source>
        <dbReference type="ARBA" id="ARBA00022475"/>
    </source>
</evidence>
<dbReference type="Gene3D" id="1.20.1250.20">
    <property type="entry name" value="MFS general substrate transporter like domains"/>
    <property type="match status" value="1"/>
</dbReference>
<keyword evidence="4 7" id="KW-0812">Transmembrane</keyword>
<proteinExistence type="predicted"/>
<dbReference type="PANTHER" id="PTHR23513:SF11">
    <property type="entry name" value="STAPHYLOFERRIN A TRANSPORTER"/>
    <property type="match status" value="1"/>
</dbReference>
<dbReference type="SUPFAM" id="SSF103473">
    <property type="entry name" value="MFS general substrate transporter"/>
    <property type="match status" value="1"/>
</dbReference>
<evidence type="ECO:0000256" key="2">
    <source>
        <dbReference type="ARBA" id="ARBA00022448"/>
    </source>
</evidence>
<feature type="transmembrane region" description="Helical" evidence="7">
    <location>
        <begin position="423"/>
        <end position="444"/>
    </location>
</feature>
<protein>
    <submittedName>
        <fullName evidence="9">Predicted arabinose efflux permease, MFS family</fullName>
    </submittedName>
</protein>
<organism evidence="9 10">
    <name type="scientific">Pseudomonas jinjuensis</name>
    <dbReference type="NCBI Taxonomy" id="198616"/>
    <lineage>
        <taxon>Bacteria</taxon>
        <taxon>Pseudomonadati</taxon>
        <taxon>Pseudomonadota</taxon>
        <taxon>Gammaproteobacteria</taxon>
        <taxon>Pseudomonadales</taxon>
        <taxon>Pseudomonadaceae</taxon>
        <taxon>Pseudomonas</taxon>
    </lineage>
</organism>
<evidence type="ECO:0000256" key="7">
    <source>
        <dbReference type="SAM" id="Phobius"/>
    </source>
</evidence>
<evidence type="ECO:0000256" key="5">
    <source>
        <dbReference type="ARBA" id="ARBA00022989"/>
    </source>
</evidence>
<feature type="transmembrane region" description="Helical" evidence="7">
    <location>
        <begin position="306"/>
        <end position="327"/>
    </location>
</feature>
<dbReference type="InterPro" id="IPR010290">
    <property type="entry name" value="TM_effector"/>
</dbReference>
<dbReference type="PANTHER" id="PTHR23513">
    <property type="entry name" value="INTEGRAL MEMBRANE EFFLUX PROTEIN-RELATED"/>
    <property type="match status" value="1"/>
</dbReference>
<accession>A0A1G9YLS4</accession>
<evidence type="ECO:0000313" key="10">
    <source>
        <dbReference type="Proteomes" id="UP000242957"/>
    </source>
</evidence>
<dbReference type="PROSITE" id="PS50850">
    <property type="entry name" value="MFS"/>
    <property type="match status" value="1"/>
</dbReference>
<dbReference type="GO" id="GO:0005886">
    <property type="term" value="C:plasma membrane"/>
    <property type="evidence" value="ECO:0007669"/>
    <property type="project" value="UniProtKB-SubCell"/>
</dbReference>
<feature type="domain" description="Major facilitator superfamily (MFS) profile" evidence="8">
    <location>
        <begin position="64"/>
        <end position="450"/>
    </location>
</feature>
<dbReference type="Pfam" id="PF05977">
    <property type="entry name" value="MFS_3"/>
    <property type="match status" value="1"/>
</dbReference>
<feature type="transmembrane region" description="Helical" evidence="7">
    <location>
        <begin position="363"/>
        <end position="385"/>
    </location>
</feature>
<gene>
    <name evidence="9" type="ORF">SAMN05216193_10196</name>
</gene>
<keyword evidence="2" id="KW-0813">Transport</keyword>
<evidence type="ECO:0000256" key="4">
    <source>
        <dbReference type="ARBA" id="ARBA00022692"/>
    </source>
</evidence>
<dbReference type="STRING" id="198616.SAMN05216193_10196"/>
<name>A0A1G9YLS4_9PSED</name>
<feature type="transmembrane region" description="Helical" evidence="7">
    <location>
        <begin position="95"/>
        <end position="118"/>
    </location>
</feature>
<reference evidence="10" key="1">
    <citation type="submission" date="2016-10" db="EMBL/GenBank/DDBJ databases">
        <authorList>
            <person name="Varghese N."/>
            <person name="Submissions S."/>
        </authorList>
    </citation>
    <scope>NUCLEOTIDE SEQUENCE [LARGE SCALE GENOMIC DNA]</scope>
    <source>
        <strain evidence="10">JCM 21621</strain>
    </source>
</reference>
<feature type="transmembrane region" description="Helical" evidence="7">
    <location>
        <begin position="275"/>
        <end position="294"/>
    </location>
</feature>
<dbReference type="GO" id="GO:0022857">
    <property type="term" value="F:transmembrane transporter activity"/>
    <property type="evidence" value="ECO:0007669"/>
    <property type="project" value="InterPro"/>
</dbReference>
<feature type="transmembrane region" description="Helical" evidence="7">
    <location>
        <begin position="222"/>
        <end position="240"/>
    </location>
</feature>
<keyword evidence="6 7" id="KW-0472">Membrane</keyword>
<evidence type="ECO:0000313" key="9">
    <source>
        <dbReference type="EMBL" id="SDN09453.1"/>
    </source>
</evidence>